<dbReference type="InterPro" id="IPR017911">
    <property type="entry name" value="MacB-like_ATP-bd"/>
</dbReference>
<dbReference type="InterPro" id="IPR003593">
    <property type="entry name" value="AAA+_ATPase"/>
</dbReference>
<comment type="caution">
    <text evidence="5">The sequence shown here is derived from an EMBL/GenBank/DDBJ whole genome shotgun (WGS) entry which is preliminary data.</text>
</comment>
<dbReference type="CDD" id="cd03255">
    <property type="entry name" value="ABC_MJ0796_LolCDE_FtsE"/>
    <property type="match status" value="1"/>
</dbReference>
<name>A0A1Z5HR96_9FIRM</name>
<organism evidence="5 6">
    <name type="scientific">Calderihabitans maritimus</name>
    <dbReference type="NCBI Taxonomy" id="1246530"/>
    <lineage>
        <taxon>Bacteria</taxon>
        <taxon>Bacillati</taxon>
        <taxon>Bacillota</taxon>
        <taxon>Clostridia</taxon>
        <taxon>Neomoorellales</taxon>
        <taxon>Calderihabitantaceae</taxon>
        <taxon>Calderihabitans</taxon>
    </lineage>
</organism>
<dbReference type="GO" id="GO:0005886">
    <property type="term" value="C:plasma membrane"/>
    <property type="evidence" value="ECO:0007669"/>
    <property type="project" value="TreeGrafter"/>
</dbReference>
<protein>
    <submittedName>
        <fullName evidence="5">ABC transporter-like protein</fullName>
    </submittedName>
</protein>
<evidence type="ECO:0000256" key="1">
    <source>
        <dbReference type="ARBA" id="ARBA00022448"/>
    </source>
</evidence>
<feature type="domain" description="ABC transporter" evidence="4">
    <location>
        <begin position="7"/>
        <end position="234"/>
    </location>
</feature>
<evidence type="ECO:0000256" key="3">
    <source>
        <dbReference type="ARBA" id="ARBA00022840"/>
    </source>
</evidence>
<dbReference type="GO" id="GO:0098796">
    <property type="term" value="C:membrane protein complex"/>
    <property type="evidence" value="ECO:0007669"/>
    <property type="project" value="UniProtKB-ARBA"/>
</dbReference>
<gene>
    <name evidence="5" type="ORF">KKC1_12060</name>
</gene>
<dbReference type="FunFam" id="3.40.50.300:FF:000032">
    <property type="entry name" value="Export ABC transporter ATP-binding protein"/>
    <property type="match status" value="1"/>
</dbReference>
<reference evidence="6" key="1">
    <citation type="journal article" date="2017" name="Appl. Environ. Microbiol.">
        <title>Genomic analysis of Calderihabitans maritimus KKC1, a thermophilic hydrogenogenic carboxydotrophic bacterium isolated from marine sediment.</title>
        <authorList>
            <person name="Omae K."/>
            <person name="Yoneda Y."/>
            <person name="Fukuyama Y."/>
            <person name="Yoshida T."/>
            <person name="Sako Y."/>
        </authorList>
    </citation>
    <scope>NUCLEOTIDE SEQUENCE [LARGE SCALE GENOMIC DNA]</scope>
    <source>
        <strain evidence="6">KKC1</strain>
    </source>
</reference>
<dbReference type="RefSeq" id="WP_088553484.1">
    <property type="nucleotide sequence ID" value="NZ_BDGJ01000043.1"/>
</dbReference>
<dbReference type="Pfam" id="PF00005">
    <property type="entry name" value="ABC_tran"/>
    <property type="match status" value="1"/>
</dbReference>
<dbReference type="GO" id="GO:0016887">
    <property type="term" value="F:ATP hydrolysis activity"/>
    <property type="evidence" value="ECO:0007669"/>
    <property type="project" value="InterPro"/>
</dbReference>
<dbReference type="EMBL" id="BDGJ01000043">
    <property type="protein sequence ID" value="GAW92046.1"/>
    <property type="molecule type" value="Genomic_DNA"/>
</dbReference>
<dbReference type="OrthoDB" id="9810992at2"/>
<dbReference type="Gene3D" id="3.40.50.300">
    <property type="entry name" value="P-loop containing nucleotide triphosphate hydrolases"/>
    <property type="match status" value="1"/>
</dbReference>
<dbReference type="PROSITE" id="PS00211">
    <property type="entry name" value="ABC_TRANSPORTER_1"/>
    <property type="match status" value="1"/>
</dbReference>
<keyword evidence="3" id="KW-0067">ATP-binding</keyword>
<dbReference type="PANTHER" id="PTHR24220">
    <property type="entry name" value="IMPORT ATP-BINDING PROTEIN"/>
    <property type="match status" value="1"/>
</dbReference>
<sequence length="236" mass="26167">MDYQPLVELVGVSRRYSLGEVEVEALKPVDLKIYRGELLAILGPSGSGKSTLLNLIGGMDVPTGGKVLFDGQDITEFDEKRLTLFRRHQVGFVFQFFNLIPNLTARENVELAAEIKGEKVDGLALLEKVGLRDRADHFPSQLSGGEQQRVAIARALAKDPEILLCDEPTGALDYQTGIQVLSLLQDINREMGKTVVIVTHNVVIGNMAHRILRMRDGKIDSIAVNEHPVEACRLRW</sequence>
<evidence type="ECO:0000313" key="6">
    <source>
        <dbReference type="Proteomes" id="UP000197032"/>
    </source>
</evidence>
<accession>A0A1Z5HR96</accession>
<keyword evidence="2" id="KW-0547">Nucleotide-binding</keyword>
<dbReference type="GO" id="GO:0022857">
    <property type="term" value="F:transmembrane transporter activity"/>
    <property type="evidence" value="ECO:0007669"/>
    <property type="project" value="UniProtKB-ARBA"/>
</dbReference>
<dbReference type="SUPFAM" id="SSF52540">
    <property type="entry name" value="P-loop containing nucleoside triphosphate hydrolases"/>
    <property type="match status" value="1"/>
</dbReference>
<keyword evidence="6" id="KW-1185">Reference proteome</keyword>
<dbReference type="InterPro" id="IPR015854">
    <property type="entry name" value="ABC_transpr_LolD-like"/>
</dbReference>
<dbReference type="InterPro" id="IPR003439">
    <property type="entry name" value="ABC_transporter-like_ATP-bd"/>
</dbReference>
<dbReference type="AlphaFoldDB" id="A0A1Z5HR96"/>
<dbReference type="SMART" id="SM00382">
    <property type="entry name" value="AAA"/>
    <property type="match status" value="1"/>
</dbReference>
<proteinExistence type="predicted"/>
<evidence type="ECO:0000259" key="4">
    <source>
        <dbReference type="PROSITE" id="PS50893"/>
    </source>
</evidence>
<dbReference type="GO" id="GO:0005524">
    <property type="term" value="F:ATP binding"/>
    <property type="evidence" value="ECO:0007669"/>
    <property type="project" value="UniProtKB-KW"/>
</dbReference>
<dbReference type="PROSITE" id="PS50893">
    <property type="entry name" value="ABC_TRANSPORTER_2"/>
    <property type="match status" value="1"/>
</dbReference>
<keyword evidence="1" id="KW-0813">Transport</keyword>
<dbReference type="PANTHER" id="PTHR24220:SF686">
    <property type="entry name" value="BLL7988 PROTEIN"/>
    <property type="match status" value="1"/>
</dbReference>
<dbReference type="InterPro" id="IPR027417">
    <property type="entry name" value="P-loop_NTPase"/>
</dbReference>
<dbReference type="InterPro" id="IPR017871">
    <property type="entry name" value="ABC_transporter-like_CS"/>
</dbReference>
<dbReference type="Proteomes" id="UP000197032">
    <property type="component" value="Unassembled WGS sequence"/>
</dbReference>
<evidence type="ECO:0000313" key="5">
    <source>
        <dbReference type="EMBL" id="GAW92046.1"/>
    </source>
</evidence>
<evidence type="ECO:0000256" key="2">
    <source>
        <dbReference type="ARBA" id="ARBA00022741"/>
    </source>
</evidence>